<dbReference type="InterPro" id="IPR003343">
    <property type="entry name" value="Big_2"/>
</dbReference>
<evidence type="ECO:0000313" key="3">
    <source>
        <dbReference type="EMBL" id="RHA78532.1"/>
    </source>
</evidence>
<dbReference type="InterPro" id="IPR013783">
    <property type="entry name" value="Ig-like_fold"/>
</dbReference>
<dbReference type="SMART" id="SM00635">
    <property type="entry name" value="BID_2"/>
    <property type="match status" value="2"/>
</dbReference>
<evidence type="ECO:0000256" key="1">
    <source>
        <dbReference type="SAM" id="SignalP"/>
    </source>
</evidence>
<dbReference type="Gene3D" id="2.60.40.1080">
    <property type="match status" value="3"/>
</dbReference>
<accession>A0A413T499</accession>
<sequence>MKKFTANLLLILLSILFGFSVHSSVYAADDAKVEIWSYSLNERIEHRSIEVGKSNPNFGIMFTPSDIVANKIKWSIDDTSIATVTGNNDTATVNAVKEGMTTLRLNVSTESNGKLSHSSVISVYTAIDNVYGKVNGKACTFYRGATKKSWIRSEKVKQGQELTIIGSCGSFYYIELPDNYTFDDGRGTRKAYVEKSKVYVPVTDVKAWRNSNDVKVGETTTVTSVVYPQIATVNKATYTTDNSSISTCDGNGNVQGKGEGYTRISATAENKKATCGLSVYSQCSDASGSLKEEADFLIGADSGENIRKAKVPKNQKVTVIGSCGNYFRIKMPTDFNFNDGDNSRIAYVLKSKVYVPVTEIKINKSELNLGEKDVEQLKAQVIPAQATNKTIVWSVAKKGVVEVDQNGKIKVVGTGNTTVIAKSPEGPSAACKITVFKSLDTAKMGDFTLRLVKTTAGCNTLEYSRCKGATQCEVYSGVKRPDGTFKWTFLEGEYGQLCEGGEFDEEVDLGSTRYYKVVAKKKYVRDAFDFVVLDEKTSNIVKVTNGTLTLSGKQKNKKSNTLSWNKLKREDTKKQGYVIYRKVNNDKKYKKLKEVTKNSYTDKSIKKKKKYSYKVRMFYVNEDGKREYSPYSNGITIKVK</sequence>
<dbReference type="InterPro" id="IPR003961">
    <property type="entry name" value="FN3_dom"/>
</dbReference>
<feature type="signal peptide" evidence="1">
    <location>
        <begin position="1"/>
        <end position="27"/>
    </location>
</feature>
<keyword evidence="1" id="KW-0732">Signal</keyword>
<dbReference type="AlphaFoldDB" id="A0A413T499"/>
<dbReference type="SUPFAM" id="SSF49265">
    <property type="entry name" value="Fibronectin type III"/>
    <property type="match status" value="1"/>
</dbReference>
<dbReference type="EMBL" id="QSFV01000034">
    <property type="protein sequence ID" value="RHA78532.1"/>
    <property type="molecule type" value="Genomic_DNA"/>
</dbReference>
<organism evidence="3 4">
    <name type="scientific">Eubacterium ventriosum</name>
    <dbReference type="NCBI Taxonomy" id="39496"/>
    <lineage>
        <taxon>Bacteria</taxon>
        <taxon>Bacillati</taxon>
        <taxon>Bacillota</taxon>
        <taxon>Clostridia</taxon>
        <taxon>Eubacteriales</taxon>
        <taxon>Eubacteriaceae</taxon>
        <taxon>Eubacterium</taxon>
    </lineage>
</organism>
<dbReference type="PROSITE" id="PS50853">
    <property type="entry name" value="FN3"/>
    <property type="match status" value="1"/>
</dbReference>
<protein>
    <recommendedName>
        <fullName evidence="2">Fibronectin type-III domain-containing protein</fullName>
    </recommendedName>
</protein>
<dbReference type="InterPro" id="IPR036116">
    <property type="entry name" value="FN3_sf"/>
</dbReference>
<proteinExistence type="predicted"/>
<gene>
    <name evidence="3" type="ORF">DW918_09045</name>
</gene>
<evidence type="ECO:0000259" key="2">
    <source>
        <dbReference type="PROSITE" id="PS50853"/>
    </source>
</evidence>
<dbReference type="Gene3D" id="2.60.40.10">
    <property type="entry name" value="Immunoglobulins"/>
    <property type="match status" value="1"/>
</dbReference>
<name>A0A413T499_9FIRM</name>
<dbReference type="RefSeq" id="WP_118030718.1">
    <property type="nucleotide sequence ID" value="NZ_QSFV01000034.1"/>
</dbReference>
<dbReference type="SUPFAM" id="SSF49373">
    <property type="entry name" value="Invasin/intimin cell-adhesion fragments"/>
    <property type="match status" value="2"/>
</dbReference>
<feature type="domain" description="Fibronectin type-III" evidence="2">
    <location>
        <begin position="544"/>
        <end position="640"/>
    </location>
</feature>
<dbReference type="Pfam" id="PF02368">
    <property type="entry name" value="Big_2"/>
    <property type="match status" value="3"/>
</dbReference>
<dbReference type="InterPro" id="IPR008964">
    <property type="entry name" value="Invasin/intimin_cell_adhesion"/>
</dbReference>
<feature type="chain" id="PRO_5019277428" description="Fibronectin type-III domain-containing protein" evidence="1">
    <location>
        <begin position="28"/>
        <end position="640"/>
    </location>
</feature>
<dbReference type="Proteomes" id="UP000285740">
    <property type="component" value="Unassembled WGS sequence"/>
</dbReference>
<comment type="caution">
    <text evidence="3">The sequence shown here is derived from an EMBL/GenBank/DDBJ whole genome shotgun (WGS) entry which is preliminary data.</text>
</comment>
<evidence type="ECO:0000313" key="4">
    <source>
        <dbReference type="Proteomes" id="UP000285740"/>
    </source>
</evidence>
<reference evidence="3 4" key="1">
    <citation type="submission" date="2018-08" db="EMBL/GenBank/DDBJ databases">
        <title>A genome reference for cultivated species of the human gut microbiota.</title>
        <authorList>
            <person name="Zou Y."/>
            <person name="Xue W."/>
            <person name="Luo G."/>
        </authorList>
    </citation>
    <scope>NUCLEOTIDE SEQUENCE [LARGE SCALE GENOMIC DNA]</scope>
    <source>
        <strain evidence="3 4">AM42-30</strain>
    </source>
</reference>